<evidence type="ECO:0000256" key="8">
    <source>
        <dbReference type="SAM" id="MobiDB-lite"/>
    </source>
</evidence>
<dbReference type="PANTHER" id="PTHR13604">
    <property type="entry name" value="DC12-RELATED"/>
    <property type="match status" value="1"/>
</dbReference>
<reference evidence="9" key="1">
    <citation type="submission" date="2020-05" db="EMBL/GenBank/DDBJ databases">
        <title>Mycena genomes resolve the evolution of fungal bioluminescence.</title>
        <authorList>
            <person name="Tsai I.J."/>
        </authorList>
    </citation>
    <scope>NUCLEOTIDE SEQUENCE</scope>
    <source>
        <strain evidence="9">171206Taipei</strain>
    </source>
</reference>
<dbReference type="GO" id="GO:0016829">
    <property type="term" value="F:lyase activity"/>
    <property type="evidence" value="ECO:0007669"/>
    <property type="project" value="UniProtKB-KW"/>
</dbReference>
<keyword evidence="4" id="KW-0378">Hydrolase</keyword>
<comment type="similarity">
    <text evidence="1">Belongs to the SOS response-associated peptidase family.</text>
</comment>
<dbReference type="PANTHER" id="PTHR13604:SF0">
    <property type="entry name" value="ABASIC SITE PROCESSING PROTEIN HMCES"/>
    <property type="match status" value="1"/>
</dbReference>
<keyword evidence="2" id="KW-0645">Protease</keyword>
<keyword evidence="3" id="KW-0227">DNA damage</keyword>
<keyword evidence="7" id="KW-0456">Lyase</keyword>
<organism evidence="9 10">
    <name type="scientific">Mycena indigotica</name>
    <dbReference type="NCBI Taxonomy" id="2126181"/>
    <lineage>
        <taxon>Eukaryota</taxon>
        <taxon>Fungi</taxon>
        <taxon>Dikarya</taxon>
        <taxon>Basidiomycota</taxon>
        <taxon>Agaricomycotina</taxon>
        <taxon>Agaricomycetes</taxon>
        <taxon>Agaricomycetidae</taxon>
        <taxon>Agaricales</taxon>
        <taxon>Marasmiineae</taxon>
        <taxon>Mycenaceae</taxon>
        <taxon>Mycena</taxon>
    </lineage>
</organism>
<dbReference type="InterPro" id="IPR036590">
    <property type="entry name" value="SRAP-like"/>
</dbReference>
<dbReference type="GO" id="GO:0003697">
    <property type="term" value="F:single-stranded DNA binding"/>
    <property type="evidence" value="ECO:0007669"/>
    <property type="project" value="InterPro"/>
</dbReference>
<dbReference type="SUPFAM" id="SSF143081">
    <property type="entry name" value="BB1717-like"/>
    <property type="match status" value="1"/>
</dbReference>
<gene>
    <name evidence="9" type="ORF">MIND_00954000</name>
</gene>
<feature type="compositionally biased region" description="Low complexity" evidence="8">
    <location>
        <begin position="265"/>
        <end position="280"/>
    </location>
</feature>
<protein>
    <submittedName>
        <fullName evidence="9">LigB domain-containing protein</fullName>
    </submittedName>
</protein>
<evidence type="ECO:0000256" key="7">
    <source>
        <dbReference type="ARBA" id="ARBA00023239"/>
    </source>
</evidence>
<dbReference type="Proteomes" id="UP000636479">
    <property type="component" value="Unassembled WGS sequence"/>
</dbReference>
<comment type="caution">
    <text evidence="9">The sequence shown here is derived from an EMBL/GenBank/DDBJ whole genome shotgun (WGS) entry which is preliminary data.</text>
</comment>
<dbReference type="Gene3D" id="3.90.1680.10">
    <property type="entry name" value="SOS response associated peptidase-like"/>
    <property type="match status" value="1"/>
</dbReference>
<dbReference type="AlphaFoldDB" id="A0A8H6VX14"/>
<evidence type="ECO:0000313" key="10">
    <source>
        <dbReference type="Proteomes" id="UP000636479"/>
    </source>
</evidence>
<keyword evidence="6" id="KW-0238">DNA-binding</keyword>
<evidence type="ECO:0000256" key="2">
    <source>
        <dbReference type="ARBA" id="ARBA00022670"/>
    </source>
</evidence>
<dbReference type="GO" id="GO:0106300">
    <property type="term" value="P:protein-DNA covalent cross-linking repair"/>
    <property type="evidence" value="ECO:0007669"/>
    <property type="project" value="InterPro"/>
</dbReference>
<feature type="region of interest" description="Disordered" evidence="8">
    <location>
        <begin position="262"/>
        <end position="322"/>
    </location>
</feature>
<dbReference type="Pfam" id="PF02586">
    <property type="entry name" value="SRAP"/>
    <property type="match status" value="1"/>
</dbReference>
<evidence type="ECO:0000256" key="6">
    <source>
        <dbReference type="ARBA" id="ARBA00023125"/>
    </source>
</evidence>
<proteinExistence type="inferred from homology"/>
<dbReference type="GeneID" id="59348672"/>
<keyword evidence="10" id="KW-1185">Reference proteome</keyword>
<evidence type="ECO:0000256" key="4">
    <source>
        <dbReference type="ARBA" id="ARBA00022801"/>
    </source>
</evidence>
<evidence type="ECO:0000313" key="9">
    <source>
        <dbReference type="EMBL" id="KAF7297209.1"/>
    </source>
</evidence>
<dbReference type="GO" id="GO:0008233">
    <property type="term" value="F:peptidase activity"/>
    <property type="evidence" value="ECO:0007669"/>
    <property type="project" value="UniProtKB-KW"/>
</dbReference>
<evidence type="ECO:0000256" key="1">
    <source>
        <dbReference type="ARBA" id="ARBA00008136"/>
    </source>
</evidence>
<evidence type="ECO:0000256" key="5">
    <source>
        <dbReference type="ARBA" id="ARBA00023124"/>
    </source>
</evidence>
<sequence>MCGRFSLRVAQEEIEQLEGHDASPAEWERRDNFVPRYNIAPHTHVPVLRRREHNNSEVILSTMKWGLVPHYAKFEDKSLSTTNARAESLVDGGGMWGSIKGAKRCAIPCQGYYEWLTKGKSKLPHFIKPKDGRLLLMAGLWDVVQLQGASHNVSLLRSHHFIDQSEPLWTFTVVTTTANSAMSWLHDRQPVILHTPEALAVWLDTSSQKWSTDLVKLLGPTKYPLDCYQVPPEVGKVGTESPTFIEPVATRKDGIQAMFAKQKPKAASSSSSQVRVASPQKQAPKRKHGSESEDEIEILDGPPSPKKAQHLQPTPSPKAKEA</sequence>
<dbReference type="EMBL" id="JACAZF010000008">
    <property type="protein sequence ID" value="KAF7297209.1"/>
    <property type="molecule type" value="Genomic_DNA"/>
</dbReference>
<keyword evidence="5" id="KW-0190">Covalent protein-DNA linkage</keyword>
<dbReference type="RefSeq" id="XP_037217568.1">
    <property type="nucleotide sequence ID" value="XM_037366156.1"/>
</dbReference>
<evidence type="ECO:0000256" key="3">
    <source>
        <dbReference type="ARBA" id="ARBA00022763"/>
    </source>
</evidence>
<dbReference type="OrthoDB" id="2111841at2759"/>
<dbReference type="GO" id="GO:0006508">
    <property type="term" value="P:proteolysis"/>
    <property type="evidence" value="ECO:0007669"/>
    <property type="project" value="UniProtKB-KW"/>
</dbReference>
<dbReference type="InterPro" id="IPR003738">
    <property type="entry name" value="SRAP"/>
</dbReference>
<name>A0A8H6VX14_9AGAR</name>
<accession>A0A8H6VX14</accession>